<reference evidence="3" key="1">
    <citation type="submission" date="2017-01" db="EMBL/GenBank/DDBJ databases">
        <authorList>
            <person name="Wang Y."/>
            <person name="White M."/>
            <person name="Kvist S."/>
            <person name="Moncalvo J.-M."/>
        </authorList>
    </citation>
    <scope>NUCLEOTIDE SEQUENCE [LARGE SCALE GENOMIC DNA]</scope>
    <source>
        <strain evidence="3">ID-206-W2</strain>
    </source>
</reference>
<name>A0A1R1XGB7_9FUNG</name>
<dbReference type="AlphaFoldDB" id="A0A1R1XGB7"/>
<feature type="non-terminal residue" evidence="2">
    <location>
        <position position="49"/>
    </location>
</feature>
<feature type="region of interest" description="Disordered" evidence="1">
    <location>
        <begin position="16"/>
        <end position="49"/>
    </location>
</feature>
<proteinExistence type="predicted"/>
<gene>
    <name evidence="2" type="ORF">AYI69_g8899</name>
</gene>
<evidence type="ECO:0000313" key="2">
    <source>
        <dbReference type="EMBL" id="OMJ13687.1"/>
    </source>
</evidence>
<evidence type="ECO:0000313" key="3">
    <source>
        <dbReference type="Proteomes" id="UP000187429"/>
    </source>
</evidence>
<organism evidence="2 3">
    <name type="scientific">Smittium culicis</name>
    <dbReference type="NCBI Taxonomy" id="133412"/>
    <lineage>
        <taxon>Eukaryota</taxon>
        <taxon>Fungi</taxon>
        <taxon>Fungi incertae sedis</taxon>
        <taxon>Zoopagomycota</taxon>
        <taxon>Kickxellomycotina</taxon>
        <taxon>Harpellomycetes</taxon>
        <taxon>Harpellales</taxon>
        <taxon>Legeriomycetaceae</taxon>
        <taxon>Smittium</taxon>
    </lineage>
</organism>
<comment type="caution">
    <text evidence="2">The sequence shown here is derived from an EMBL/GenBank/DDBJ whole genome shotgun (WGS) entry which is preliminary data.</text>
</comment>
<feature type="compositionally biased region" description="Basic and acidic residues" evidence="1">
    <location>
        <begin position="34"/>
        <end position="43"/>
    </location>
</feature>
<dbReference type="EMBL" id="LSSM01004983">
    <property type="protein sequence ID" value="OMJ13687.1"/>
    <property type="molecule type" value="Genomic_DNA"/>
</dbReference>
<dbReference type="Proteomes" id="UP000187429">
    <property type="component" value="Unassembled WGS sequence"/>
</dbReference>
<sequence length="49" mass="5314">MSALEENKIISACSNNSEAVDKNIEPTAAETSDSEAKEFDKITPPENDE</sequence>
<accession>A0A1R1XGB7</accession>
<keyword evidence="3" id="KW-1185">Reference proteome</keyword>
<evidence type="ECO:0000256" key="1">
    <source>
        <dbReference type="SAM" id="MobiDB-lite"/>
    </source>
</evidence>
<protein>
    <submittedName>
        <fullName evidence="2">Uncharacterized protein</fullName>
    </submittedName>
</protein>